<keyword evidence="2" id="KW-1185">Reference proteome</keyword>
<dbReference type="Proteomes" id="UP000770785">
    <property type="component" value="Unassembled WGS sequence"/>
</dbReference>
<evidence type="ECO:0000313" key="2">
    <source>
        <dbReference type="Proteomes" id="UP000770785"/>
    </source>
</evidence>
<accession>A0ABX0X9M1</accession>
<evidence type="ECO:0000313" key="1">
    <source>
        <dbReference type="EMBL" id="NJC25678.1"/>
    </source>
</evidence>
<name>A0ABX0X9M1_9BACT</name>
<reference evidence="1 2" key="1">
    <citation type="submission" date="2020-03" db="EMBL/GenBank/DDBJ databases">
        <title>Genomic Encyclopedia of Type Strains, Phase IV (KMG-IV): sequencing the most valuable type-strain genomes for metagenomic binning, comparative biology and taxonomic classification.</title>
        <authorList>
            <person name="Goeker M."/>
        </authorList>
    </citation>
    <scope>NUCLEOTIDE SEQUENCE [LARGE SCALE GENOMIC DNA]</scope>
    <source>
        <strain evidence="1 2">DSM 105096</strain>
    </source>
</reference>
<dbReference type="EMBL" id="JAATJH010000002">
    <property type="protein sequence ID" value="NJC25678.1"/>
    <property type="molecule type" value="Genomic_DNA"/>
</dbReference>
<gene>
    <name evidence="1" type="ORF">GGR27_001177</name>
</gene>
<comment type="caution">
    <text evidence="1">The sequence shown here is derived from an EMBL/GenBank/DDBJ whole genome shotgun (WGS) entry which is preliminary data.</text>
</comment>
<dbReference type="Gene3D" id="1.10.30.50">
    <property type="match status" value="1"/>
</dbReference>
<proteinExistence type="predicted"/>
<sequence>MRLIIKSTEPTVLTTHRASGGTYEELSAANGKDDIKEQLLAEQSNCCAYCTSRIRLAKTKLEHWHPQSVRPPDRRLDYTNMLACCTGMLYVDGTPHFHCDTSKGDTKIYIKPHNGAHIATLAYGFGDGSITASFDRHQTGLDSPAHLNLNHREHKRRRRLALTTFQNAHLGRNKKPNFAKLLSDYMAARRPYEDIIIAYIKDKIRRG</sequence>
<dbReference type="RefSeq" id="WP_168036467.1">
    <property type="nucleotide sequence ID" value="NZ_JAATJH010000002.1"/>
</dbReference>
<protein>
    <submittedName>
        <fullName evidence="1">Uncharacterized protein (TIGR02646 family)</fullName>
    </submittedName>
</protein>
<organism evidence="1 2">
    <name type="scientific">Neolewinella antarctica</name>
    <dbReference type="NCBI Taxonomy" id="442734"/>
    <lineage>
        <taxon>Bacteria</taxon>
        <taxon>Pseudomonadati</taxon>
        <taxon>Bacteroidota</taxon>
        <taxon>Saprospiria</taxon>
        <taxon>Saprospirales</taxon>
        <taxon>Lewinellaceae</taxon>
        <taxon>Neolewinella</taxon>
    </lineage>
</organism>